<protein>
    <submittedName>
        <fullName evidence="2">Uncharacterized protein</fullName>
    </submittedName>
</protein>
<reference evidence="3" key="1">
    <citation type="submission" date="2018-05" db="EMBL/GenBank/DDBJ databases">
        <authorList>
            <person name="Li X."/>
        </authorList>
    </citation>
    <scope>NUCLEOTIDE SEQUENCE [LARGE SCALE GENOMIC DNA]</scope>
    <source>
        <strain evidence="3">HKS-05</strain>
    </source>
</reference>
<gene>
    <name evidence="2" type="ORF">DJ021_04525</name>
</gene>
<organism evidence="2 3">
    <name type="scientific">Phenylobacterium hankyongense</name>
    <dbReference type="NCBI Taxonomy" id="1813876"/>
    <lineage>
        <taxon>Bacteria</taxon>
        <taxon>Pseudomonadati</taxon>
        <taxon>Pseudomonadota</taxon>
        <taxon>Alphaproteobacteria</taxon>
        <taxon>Caulobacterales</taxon>
        <taxon>Caulobacteraceae</taxon>
        <taxon>Phenylobacterium</taxon>
    </lineage>
</organism>
<feature type="compositionally biased region" description="Basic and acidic residues" evidence="1">
    <location>
        <begin position="15"/>
        <end position="40"/>
    </location>
</feature>
<name>A0A328AZL3_9CAUL</name>
<comment type="caution">
    <text evidence="2">The sequence shown here is derived from an EMBL/GenBank/DDBJ whole genome shotgun (WGS) entry which is preliminary data.</text>
</comment>
<sequence>MADNNQIQGEGNYDAGRRFQKEETEFAKKGPVEQKAHEAEEALDGPEAEELERARRETGAGHTKPA</sequence>
<dbReference type="RefSeq" id="WP_111456409.1">
    <property type="nucleotide sequence ID" value="NZ_QFYP01000001.1"/>
</dbReference>
<dbReference type="Proteomes" id="UP000249842">
    <property type="component" value="Unassembled WGS sequence"/>
</dbReference>
<keyword evidence="3" id="KW-1185">Reference proteome</keyword>
<evidence type="ECO:0000313" key="3">
    <source>
        <dbReference type="Proteomes" id="UP000249842"/>
    </source>
</evidence>
<evidence type="ECO:0000313" key="2">
    <source>
        <dbReference type="EMBL" id="RAK59116.1"/>
    </source>
</evidence>
<feature type="region of interest" description="Disordered" evidence="1">
    <location>
        <begin position="1"/>
        <end position="66"/>
    </location>
</feature>
<dbReference type="OrthoDB" id="9155140at2"/>
<accession>A0A328AZL3</accession>
<dbReference type="AlphaFoldDB" id="A0A328AZL3"/>
<evidence type="ECO:0000256" key="1">
    <source>
        <dbReference type="SAM" id="MobiDB-lite"/>
    </source>
</evidence>
<dbReference type="EMBL" id="QFYP01000001">
    <property type="protein sequence ID" value="RAK59116.1"/>
    <property type="molecule type" value="Genomic_DNA"/>
</dbReference>
<proteinExistence type="predicted"/>
<feature type="compositionally biased region" description="Acidic residues" evidence="1">
    <location>
        <begin position="41"/>
        <end position="50"/>
    </location>
</feature>